<name>A0A3N1NYK0_9GAMM</name>
<dbReference type="EMBL" id="RJUL01000006">
    <property type="protein sequence ID" value="ROQ24904.1"/>
    <property type="molecule type" value="Genomic_DNA"/>
</dbReference>
<dbReference type="Pfam" id="PF18735">
    <property type="entry name" value="HEPN_RiboL-PSP"/>
    <property type="match status" value="1"/>
</dbReference>
<evidence type="ECO:0000313" key="2">
    <source>
        <dbReference type="EMBL" id="ROQ24904.1"/>
    </source>
</evidence>
<evidence type="ECO:0000259" key="1">
    <source>
        <dbReference type="Pfam" id="PF18735"/>
    </source>
</evidence>
<keyword evidence="3" id="KW-1185">Reference proteome</keyword>
<dbReference type="Proteomes" id="UP000268033">
    <property type="component" value="Unassembled WGS sequence"/>
</dbReference>
<feature type="domain" description="RiboL-PSP-HEPN" evidence="1">
    <location>
        <begin position="16"/>
        <end position="195"/>
    </location>
</feature>
<organism evidence="2 3">
    <name type="scientific">Gallaecimonas pentaromativorans</name>
    <dbReference type="NCBI Taxonomy" id="584787"/>
    <lineage>
        <taxon>Bacteria</taxon>
        <taxon>Pseudomonadati</taxon>
        <taxon>Pseudomonadota</taxon>
        <taxon>Gammaproteobacteria</taxon>
        <taxon>Enterobacterales</taxon>
        <taxon>Gallaecimonadaceae</taxon>
        <taxon>Gallaecimonas</taxon>
    </lineage>
</organism>
<comment type="caution">
    <text evidence="2">The sequence shown here is derived from an EMBL/GenBank/DDBJ whole genome shotgun (WGS) entry which is preliminary data.</text>
</comment>
<reference evidence="2 3" key="1">
    <citation type="submission" date="2018-11" db="EMBL/GenBank/DDBJ databases">
        <title>Genomic Encyclopedia of Type Strains, Phase IV (KMG-IV): sequencing the most valuable type-strain genomes for metagenomic binning, comparative biology and taxonomic classification.</title>
        <authorList>
            <person name="Goeker M."/>
        </authorList>
    </citation>
    <scope>NUCLEOTIDE SEQUENCE [LARGE SCALE GENOMIC DNA]</scope>
    <source>
        <strain evidence="2 3">DSM 21945</strain>
    </source>
</reference>
<sequence>MPSISFLKFESNMLTDVERIIASHGQLNHSGKGRRGLGHITRSGVLMLCAAWELYIEEVMLEGVDYFSRKLDSPKELPKTVQKELSSHVKESKHELKPLELAGEGWRSLYKNHAEEVLRGLNTPKSGNLNPLFKRFLGLEELSKSWSLGKDVINDFVSTRGDIAHQGSQAQYITINNLKSYKSQIEATALDVDNMLTEYLCINTPGTERPWRRRL</sequence>
<evidence type="ECO:0000313" key="3">
    <source>
        <dbReference type="Proteomes" id="UP000268033"/>
    </source>
</evidence>
<protein>
    <recommendedName>
        <fullName evidence="1">RiboL-PSP-HEPN domain-containing protein</fullName>
    </recommendedName>
</protein>
<dbReference type="RefSeq" id="WP_123421803.1">
    <property type="nucleotide sequence ID" value="NZ_RJUL01000006.1"/>
</dbReference>
<accession>A0A3N1NYK0</accession>
<gene>
    <name evidence="2" type="ORF">EDC28_106151</name>
</gene>
<dbReference type="AlphaFoldDB" id="A0A3N1NYK0"/>
<proteinExistence type="predicted"/>
<dbReference type="InterPro" id="IPR041519">
    <property type="entry name" value="HEPN_RiboL-PSP"/>
</dbReference>